<protein>
    <submittedName>
        <fullName evidence="9">Cytochrome c oxidase subunit 3</fullName>
    </submittedName>
</protein>
<feature type="transmembrane region" description="Helical" evidence="7">
    <location>
        <begin position="152"/>
        <end position="178"/>
    </location>
</feature>
<dbReference type="Proteomes" id="UP001626536">
    <property type="component" value="Chromosome"/>
</dbReference>
<dbReference type="InterPro" id="IPR013833">
    <property type="entry name" value="Cyt_c_oxidase_su3_a-hlx"/>
</dbReference>
<dbReference type="PANTHER" id="PTHR11403">
    <property type="entry name" value="CYTOCHROME C OXIDASE SUBUNIT III"/>
    <property type="match status" value="1"/>
</dbReference>
<feature type="transmembrane region" description="Helical" evidence="7">
    <location>
        <begin position="50"/>
        <end position="70"/>
    </location>
</feature>
<reference evidence="9 10" key="1">
    <citation type="submission" date="2023-10" db="EMBL/GenBank/DDBJ databases">
        <title>Novel methanotroph of the genus Methylocapsa from a subarctic wetland.</title>
        <authorList>
            <person name="Belova S.E."/>
            <person name="Oshkin I.Y."/>
            <person name="Miroshnikov K."/>
            <person name="Dedysh S.N."/>
        </authorList>
    </citation>
    <scope>NUCLEOTIDE SEQUENCE [LARGE SCALE GENOMIC DNA]</scope>
    <source>
        <strain evidence="9 10">RX1</strain>
    </source>
</reference>
<name>A0ABZ0HMT7_9HYPH</name>
<dbReference type="EMBL" id="CP136862">
    <property type="protein sequence ID" value="WOJ88116.1"/>
    <property type="molecule type" value="Genomic_DNA"/>
</dbReference>
<evidence type="ECO:0000256" key="4">
    <source>
        <dbReference type="ARBA" id="ARBA00022989"/>
    </source>
</evidence>
<evidence type="ECO:0000256" key="6">
    <source>
        <dbReference type="RuleBase" id="RU003376"/>
    </source>
</evidence>
<accession>A0ABZ0HMT7</accession>
<dbReference type="Pfam" id="PF00510">
    <property type="entry name" value="COX3"/>
    <property type="match status" value="1"/>
</dbReference>
<evidence type="ECO:0000256" key="2">
    <source>
        <dbReference type="ARBA" id="ARBA00010581"/>
    </source>
</evidence>
<dbReference type="SUPFAM" id="SSF81452">
    <property type="entry name" value="Cytochrome c oxidase subunit III-like"/>
    <property type="match status" value="1"/>
</dbReference>
<comment type="subcellular location">
    <subcellularLocation>
        <location evidence="6">Cell membrane</location>
        <topology evidence="6">Multi-pass membrane protein</topology>
    </subcellularLocation>
    <subcellularLocation>
        <location evidence="1">Membrane</location>
        <topology evidence="1">Multi-pass membrane protein</topology>
    </subcellularLocation>
</comment>
<evidence type="ECO:0000313" key="9">
    <source>
        <dbReference type="EMBL" id="WOJ88116.1"/>
    </source>
</evidence>
<evidence type="ECO:0000313" key="10">
    <source>
        <dbReference type="Proteomes" id="UP001626536"/>
    </source>
</evidence>
<evidence type="ECO:0000256" key="7">
    <source>
        <dbReference type="SAM" id="Phobius"/>
    </source>
</evidence>
<evidence type="ECO:0000259" key="8">
    <source>
        <dbReference type="PROSITE" id="PS50253"/>
    </source>
</evidence>
<dbReference type="InterPro" id="IPR035973">
    <property type="entry name" value="Cyt_c_oxidase_su3-like_sf"/>
</dbReference>
<evidence type="ECO:0000256" key="5">
    <source>
        <dbReference type="ARBA" id="ARBA00023136"/>
    </source>
</evidence>
<feature type="transmembrane region" description="Helical" evidence="7">
    <location>
        <begin position="119"/>
        <end position="140"/>
    </location>
</feature>
<feature type="transmembrane region" description="Helical" evidence="7">
    <location>
        <begin position="198"/>
        <end position="217"/>
    </location>
</feature>
<dbReference type="InterPro" id="IPR000298">
    <property type="entry name" value="Cyt_c_oxidase-like_su3"/>
</dbReference>
<dbReference type="RefSeq" id="WP_407337554.1">
    <property type="nucleotide sequence ID" value="NZ_CP136862.1"/>
</dbReference>
<organism evidence="9 10">
    <name type="scientific">Methylocapsa polymorpha</name>
    <dbReference type="NCBI Taxonomy" id="3080828"/>
    <lineage>
        <taxon>Bacteria</taxon>
        <taxon>Pseudomonadati</taxon>
        <taxon>Pseudomonadota</taxon>
        <taxon>Alphaproteobacteria</taxon>
        <taxon>Hyphomicrobiales</taxon>
        <taxon>Beijerinckiaceae</taxon>
        <taxon>Methylocapsa</taxon>
    </lineage>
</organism>
<evidence type="ECO:0000256" key="1">
    <source>
        <dbReference type="ARBA" id="ARBA00004141"/>
    </source>
</evidence>
<keyword evidence="10" id="KW-1185">Reference proteome</keyword>
<comment type="similarity">
    <text evidence="2 6">Belongs to the cytochrome c oxidase subunit 3 family.</text>
</comment>
<sequence>MSITIVFLATIAAIVAWWLSQQRLTAKPWLEEGQISATGASSLPAAKIGLGVFLAVVGSVFALFISAFLMRMDMADWPPLPAPKLLWLNTGVLVSSSMALHSAQLAARRGNIARIRSSLLAGGLLALAFLAGQLAAWRILMAAGYFLATDPAAAFFYVITGLHGLHVLGGLVALGGAADKAWRGVELSQVRLSVELCAMYWHFLLLVWLVFFGLLLLA</sequence>
<dbReference type="PROSITE" id="PS50253">
    <property type="entry name" value="COX3"/>
    <property type="match status" value="1"/>
</dbReference>
<feature type="transmembrane region" description="Helical" evidence="7">
    <location>
        <begin position="86"/>
        <end position="107"/>
    </location>
</feature>
<keyword evidence="5 7" id="KW-0472">Membrane</keyword>
<keyword evidence="4 7" id="KW-1133">Transmembrane helix</keyword>
<dbReference type="Gene3D" id="1.20.120.80">
    <property type="entry name" value="Cytochrome c oxidase, subunit III, four-helix bundle"/>
    <property type="match status" value="1"/>
</dbReference>
<dbReference type="PANTHER" id="PTHR11403:SF10">
    <property type="entry name" value="CYTOCHROME C OXIDASE"/>
    <property type="match status" value="1"/>
</dbReference>
<feature type="domain" description="Heme-copper oxidase subunit III family profile" evidence="8">
    <location>
        <begin position="1"/>
        <end position="218"/>
    </location>
</feature>
<keyword evidence="3 6" id="KW-0812">Transmembrane</keyword>
<dbReference type="InterPro" id="IPR024791">
    <property type="entry name" value="Cyt_c/ubiquinol_Oxase_su3"/>
</dbReference>
<proteinExistence type="inferred from homology"/>
<evidence type="ECO:0000256" key="3">
    <source>
        <dbReference type="ARBA" id="ARBA00022692"/>
    </source>
</evidence>
<gene>
    <name evidence="9" type="ORF">RZS28_09630</name>
</gene>